<dbReference type="Proteomes" id="UP000198885">
    <property type="component" value="Unassembled WGS sequence"/>
</dbReference>
<protein>
    <recommendedName>
        <fullName evidence="3">Sulfotransferase family protein</fullName>
    </recommendedName>
</protein>
<organism evidence="1 2">
    <name type="scientific">Tranquillimonas rosea</name>
    <dbReference type="NCBI Taxonomy" id="641238"/>
    <lineage>
        <taxon>Bacteria</taxon>
        <taxon>Pseudomonadati</taxon>
        <taxon>Pseudomonadota</taxon>
        <taxon>Alphaproteobacteria</taxon>
        <taxon>Rhodobacterales</taxon>
        <taxon>Roseobacteraceae</taxon>
        <taxon>Tranquillimonas</taxon>
    </lineage>
</organism>
<accession>A0A1H9Q8L0</accession>
<sequence>MEIAFHIGAHCTDHDRLVKSLLRNRARLAEHGVSVPDPQTYRPLLRDLITTLRGETATSERQDATLEAILEGEDPARLVLSNDSFISVPGRAIGDGMLYPRAFKAGWLRRAFADHTVTFHLGIRNPASFVPALVAAQSDDRRPQPDVLHGTDPRELSWSGFVLRLQEAAPDAGIVVWCHENAPLLFPTILRSIAGLPSSAHLHGDFDMLRHIMSDEGQHRLRAYVKRHPPAQAETRQRIMAAFLDKFALPGTHQTEIDLPGWSPALVDELTALYAADIDRLAAMPGVTLLAR</sequence>
<dbReference type="STRING" id="641238.SAMN04490244_101507"/>
<evidence type="ECO:0008006" key="3">
    <source>
        <dbReference type="Google" id="ProtNLM"/>
    </source>
</evidence>
<proteinExistence type="predicted"/>
<reference evidence="1 2" key="1">
    <citation type="submission" date="2016-10" db="EMBL/GenBank/DDBJ databases">
        <authorList>
            <person name="de Groot N.N."/>
        </authorList>
    </citation>
    <scope>NUCLEOTIDE SEQUENCE [LARGE SCALE GENOMIC DNA]</scope>
    <source>
        <strain evidence="1 2">DSM 23042</strain>
    </source>
</reference>
<keyword evidence="2" id="KW-1185">Reference proteome</keyword>
<dbReference type="EMBL" id="FOGU01000001">
    <property type="protein sequence ID" value="SER56770.1"/>
    <property type="molecule type" value="Genomic_DNA"/>
</dbReference>
<name>A0A1H9Q8L0_9RHOB</name>
<gene>
    <name evidence="1" type="ORF">SAMN04490244_101507</name>
</gene>
<evidence type="ECO:0000313" key="1">
    <source>
        <dbReference type="EMBL" id="SER56770.1"/>
    </source>
</evidence>
<dbReference type="RefSeq" id="WP_092687808.1">
    <property type="nucleotide sequence ID" value="NZ_CBDDGO010000004.1"/>
</dbReference>
<evidence type="ECO:0000313" key="2">
    <source>
        <dbReference type="Proteomes" id="UP000198885"/>
    </source>
</evidence>
<dbReference type="AlphaFoldDB" id="A0A1H9Q8L0"/>
<dbReference type="OrthoDB" id="7816979at2"/>